<dbReference type="InterPro" id="IPR007367">
    <property type="entry name" value="DUF433"/>
</dbReference>
<accession>A0A133UKH7</accession>
<dbReference type="AlphaFoldDB" id="A0A133UKH7"/>
<dbReference type="InterPro" id="IPR009057">
    <property type="entry name" value="Homeodomain-like_sf"/>
</dbReference>
<evidence type="ECO:0008006" key="3">
    <source>
        <dbReference type="Google" id="ProtNLM"/>
    </source>
</evidence>
<proteinExistence type="predicted"/>
<keyword evidence="2" id="KW-1185">Reference proteome</keyword>
<dbReference type="Pfam" id="PF04255">
    <property type="entry name" value="DUF433"/>
    <property type="match status" value="1"/>
</dbReference>
<dbReference type="PANTHER" id="PTHR34849">
    <property type="entry name" value="SSL5025 PROTEIN"/>
    <property type="match status" value="1"/>
</dbReference>
<protein>
    <recommendedName>
        <fullName evidence="3">Antitoxin</fullName>
    </recommendedName>
</protein>
<dbReference type="Gene3D" id="1.10.10.10">
    <property type="entry name" value="Winged helix-like DNA-binding domain superfamily/Winged helix DNA-binding domain"/>
    <property type="match status" value="1"/>
</dbReference>
<dbReference type="SUPFAM" id="SSF46689">
    <property type="entry name" value="Homeodomain-like"/>
    <property type="match status" value="1"/>
</dbReference>
<dbReference type="EMBL" id="LHXQ01000032">
    <property type="protein sequence ID" value="KXA94722.1"/>
    <property type="molecule type" value="Genomic_DNA"/>
</dbReference>
<sequence>MSEKITTDSEIIGGKPRVKGSRVSVEQIYEMYTIREMSPEKIAEVLPTVDEEGVRDAIKYAEENELEKERSTLRRAVSGS</sequence>
<dbReference type="InterPro" id="IPR036388">
    <property type="entry name" value="WH-like_DNA-bd_sf"/>
</dbReference>
<gene>
    <name evidence="1" type="ORF">AKJ36_02370</name>
</gene>
<organism evidence="1 2">
    <name type="scientific">candidate division MSBL1 archaeon SCGC-AAA259I07</name>
    <dbReference type="NCBI Taxonomy" id="1698266"/>
    <lineage>
        <taxon>Archaea</taxon>
        <taxon>Methanobacteriati</taxon>
        <taxon>Methanobacteriota</taxon>
        <taxon>candidate division MSBL1</taxon>
    </lineage>
</organism>
<name>A0A133UKH7_9EURY</name>
<evidence type="ECO:0000313" key="1">
    <source>
        <dbReference type="EMBL" id="KXA94722.1"/>
    </source>
</evidence>
<dbReference type="PANTHER" id="PTHR34849:SF3">
    <property type="entry name" value="SSR2962 PROTEIN"/>
    <property type="match status" value="1"/>
</dbReference>
<reference evidence="1 2" key="1">
    <citation type="journal article" date="2016" name="Sci. Rep.">
        <title>Metabolic traits of an uncultured archaeal lineage -MSBL1- from brine pools of the Red Sea.</title>
        <authorList>
            <person name="Mwirichia R."/>
            <person name="Alam I."/>
            <person name="Rashid M."/>
            <person name="Vinu M."/>
            <person name="Ba-Alawi W."/>
            <person name="Anthony Kamau A."/>
            <person name="Kamanda Ngugi D."/>
            <person name="Goker M."/>
            <person name="Klenk H.P."/>
            <person name="Bajic V."/>
            <person name="Stingl U."/>
        </authorList>
    </citation>
    <scope>NUCLEOTIDE SEQUENCE [LARGE SCALE GENOMIC DNA]</scope>
    <source>
        <strain evidence="1">SCGC-AAA259I07</strain>
    </source>
</reference>
<dbReference type="Proteomes" id="UP000070155">
    <property type="component" value="Unassembled WGS sequence"/>
</dbReference>
<evidence type="ECO:0000313" key="2">
    <source>
        <dbReference type="Proteomes" id="UP000070155"/>
    </source>
</evidence>
<comment type="caution">
    <text evidence="1">The sequence shown here is derived from an EMBL/GenBank/DDBJ whole genome shotgun (WGS) entry which is preliminary data.</text>
</comment>